<proteinExistence type="predicted"/>
<sequence length="31" mass="3421">MMGNATYKAQQCQARPFNEVTTTTERLGGTD</sequence>
<reference evidence="2 3" key="1">
    <citation type="submission" date="2020-08" db="EMBL/GenBank/DDBJ databases">
        <title>Genomic Encyclopedia of Type Strains, Phase IV (KMG-IV): sequencing the most valuable type-strain genomes for metagenomic binning, comparative biology and taxonomic classification.</title>
        <authorList>
            <person name="Goeker M."/>
        </authorList>
    </citation>
    <scope>NUCLEOTIDE SEQUENCE [LARGE SCALE GENOMIC DNA]</scope>
    <source>
        <strain evidence="2 3">DSM 102235</strain>
    </source>
</reference>
<feature type="region of interest" description="Disordered" evidence="1">
    <location>
        <begin position="1"/>
        <end position="31"/>
    </location>
</feature>
<protein>
    <submittedName>
        <fullName evidence="2">Uncharacterized protein</fullName>
    </submittedName>
</protein>
<keyword evidence="3" id="KW-1185">Reference proteome</keyword>
<comment type="caution">
    <text evidence="2">The sequence shown here is derived from an EMBL/GenBank/DDBJ whole genome shotgun (WGS) entry which is preliminary data.</text>
</comment>
<evidence type="ECO:0000256" key="1">
    <source>
        <dbReference type="SAM" id="MobiDB-lite"/>
    </source>
</evidence>
<dbReference type="AlphaFoldDB" id="A0A7W6GU38"/>
<dbReference type="EMBL" id="JACIEJ010000005">
    <property type="protein sequence ID" value="MBB3985894.1"/>
    <property type="molecule type" value="Genomic_DNA"/>
</dbReference>
<dbReference type="Proteomes" id="UP000541426">
    <property type="component" value="Unassembled WGS sequence"/>
</dbReference>
<evidence type="ECO:0000313" key="2">
    <source>
        <dbReference type="EMBL" id="MBB3985894.1"/>
    </source>
</evidence>
<feature type="compositionally biased region" description="Polar residues" evidence="1">
    <location>
        <begin position="7"/>
        <end position="25"/>
    </location>
</feature>
<organism evidence="2 3">
    <name type="scientific">Sagittula marina</name>
    <dbReference type="NCBI Taxonomy" id="943940"/>
    <lineage>
        <taxon>Bacteria</taxon>
        <taxon>Pseudomonadati</taxon>
        <taxon>Pseudomonadota</taxon>
        <taxon>Alphaproteobacteria</taxon>
        <taxon>Rhodobacterales</taxon>
        <taxon>Roseobacteraceae</taxon>
        <taxon>Sagittula</taxon>
    </lineage>
</organism>
<gene>
    <name evidence="2" type="ORF">GGQ68_002232</name>
</gene>
<name>A0A7W6GU38_9RHOB</name>
<evidence type="ECO:0000313" key="3">
    <source>
        <dbReference type="Proteomes" id="UP000541426"/>
    </source>
</evidence>
<accession>A0A7W6GU38</accession>